<dbReference type="EMBL" id="JABEQE010000013">
    <property type="protein sequence ID" value="MBB2173277.1"/>
    <property type="molecule type" value="Genomic_DNA"/>
</dbReference>
<comment type="caution">
    <text evidence="2">The sequence shown here is derived from an EMBL/GenBank/DDBJ whole genome shotgun (WGS) entry which is preliminary data.</text>
</comment>
<dbReference type="InterPro" id="IPR033379">
    <property type="entry name" value="Acid_Pase_AS"/>
</dbReference>
<reference evidence="2 3" key="1">
    <citation type="submission" date="2020-04" db="EMBL/GenBank/DDBJ databases">
        <title>Description of novel Gluconacetobacter.</title>
        <authorList>
            <person name="Sombolestani A."/>
        </authorList>
    </citation>
    <scope>NUCLEOTIDE SEQUENCE [LARGE SCALE GENOMIC DNA]</scope>
    <source>
        <strain evidence="2 3">LMG 27724</strain>
    </source>
</reference>
<dbReference type="InterPro" id="IPR029033">
    <property type="entry name" value="His_PPase_superfam"/>
</dbReference>
<accession>A0A7W4P0U0</accession>
<dbReference type="RefSeq" id="WP_182979785.1">
    <property type="nucleotide sequence ID" value="NZ_BAABGB010000018.1"/>
</dbReference>
<evidence type="ECO:0000313" key="2">
    <source>
        <dbReference type="EMBL" id="MBB2173277.1"/>
    </source>
</evidence>
<dbReference type="Pfam" id="PF00328">
    <property type="entry name" value="His_Phos_2"/>
    <property type="match status" value="1"/>
</dbReference>
<keyword evidence="3" id="KW-1185">Reference proteome</keyword>
<dbReference type="InterPro" id="IPR000560">
    <property type="entry name" value="His_Pase_clade-2"/>
</dbReference>
<dbReference type="PROSITE" id="PS00616">
    <property type="entry name" value="HIS_ACID_PHOSPHAT_1"/>
    <property type="match status" value="1"/>
</dbReference>
<evidence type="ECO:0000256" key="1">
    <source>
        <dbReference type="SAM" id="SignalP"/>
    </source>
</evidence>
<dbReference type="SUPFAM" id="SSF53254">
    <property type="entry name" value="Phosphoglycerate mutase-like"/>
    <property type="match status" value="1"/>
</dbReference>
<gene>
    <name evidence="2" type="ORF">HLH35_14315</name>
</gene>
<dbReference type="GO" id="GO:0016787">
    <property type="term" value="F:hydrolase activity"/>
    <property type="evidence" value="ECO:0007669"/>
    <property type="project" value="UniProtKB-KW"/>
</dbReference>
<protein>
    <submittedName>
        <fullName evidence="2">Phosphoanhydride phosphohydrolase</fullName>
    </submittedName>
</protein>
<dbReference type="Proteomes" id="UP000577891">
    <property type="component" value="Unassembled WGS sequence"/>
</dbReference>
<dbReference type="AlphaFoldDB" id="A0A7W4P0U0"/>
<feature type="signal peptide" evidence="1">
    <location>
        <begin position="1"/>
        <end position="26"/>
    </location>
</feature>
<feature type="chain" id="PRO_5030701447" evidence="1">
    <location>
        <begin position="27"/>
        <end position="426"/>
    </location>
</feature>
<dbReference type="Gene3D" id="3.40.50.1240">
    <property type="entry name" value="Phosphoglycerate mutase-like"/>
    <property type="match status" value="2"/>
</dbReference>
<proteinExistence type="predicted"/>
<sequence>MRTRPATRTLGAALLLAATLGGNSRAAIPGEVPGAPAIAGATLEKIVLVARHGIRSPTRPPAELKAQTGRDWPSWPVAPGQLTEHGRAALAAMTDALDQRYRQFGLLPTTGCPAPGAVAIWADAADDRTRQSGAIMAEHLAPRCGLTSRALPAGHADPFFNALGANAATLDQARVTAALDQEIAQDRDHRPQPVQDALARLQTLVAPDGCAGRTGPCLTDGLSLSGPPRAPHLKGGPILAATIAENIMLAYAQGMGPQQVAWGTPDGPAMLATILPAHIYASTLTRRLPAIAIPRGSVLSRAIVDLLTDRPVTLPDHSAIGPDARLVLFAGHDTTLDMLGTIFGLDWHFTDQPDPTAPDTTLAFERWRLKDGRRMVRAVILHQGLDQLRSARKPGLLGDGVTALPIGTCAGQSLCPAGNLHPARAL</sequence>
<keyword evidence="2" id="KW-0378">Hydrolase</keyword>
<organism evidence="2 3">
    <name type="scientific">Gluconacetobacter asukensis</name>
    <dbReference type="NCBI Taxonomy" id="1017181"/>
    <lineage>
        <taxon>Bacteria</taxon>
        <taxon>Pseudomonadati</taxon>
        <taxon>Pseudomonadota</taxon>
        <taxon>Alphaproteobacteria</taxon>
        <taxon>Acetobacterales</taxon>
        <taxon>Acetobacteraceae</taxon>
        <taxon>Gluconacetobacter</taxon>
    </lineage>
</organism>
<keyword evidence="1" id="KW-0732">Signal</keyword>
<name>A0A7W4P0U0_9PROT</name>
<evidence type="ECO:0000313" key="3">
    <source>
        <dbReference type="Proteomes" id="UP000577891"/>
    </source>
</evidence>